<feature type="transmembrane region" description="Helical" evidence="1">
    <location>
        <begin position="41"/>
        <end position="61"/>
    </location>
</feature>
<accession>A0A1H4AU90</accession>
<dbReference type="InterPro" id="IPR005804">
    <property type="entry name" value="FA_desaturase_dom"/>
</dbReference>
<dbReference type="PANTHER" id="PTHR19353">
    <property type="entry name" value="FATTY ACID DESATURASE 2"/>
    <property type="match status" value="1"/>
</dbReference>
<feature type="transmembrane region" description="Helical" evidence="1">
    <location>
        <begin position="206"/>
        <end position="229"/>
    </location>
</feature>
<dbReference type="GO" id="GO:0016020">
    <property type="term" value="C:membrane"/>
    <property type="evidence" value="ECO:0007669"/>
    <property type="project" value="TreeGrafter"/>
</dbReference>
<organism evidence="3 4">
    <name type="scientific">Psychroflexus halocasei</name>
    <dbReference type="NCBI Taxonomy" id="908615"/>
    <lineage>
        <taxon>Bacteria</taxon>
        <taxon>Pseudomonadati</taxon>
        <taxon>Bacteroidota</taxon>
        <taxon>Flavobacteriia</taxon>
        <taxon>Flavobacteriales</taxon>
        <taxon>Flavobacteriaceae</taxon>
        <taxon>Psychroflexus</taxon>
    </lineage>
</organism>
<keyword evidence="1" id="KW-1133">Transmembrane helix</keyword>
<keyword evidence="1" id="KW-0472">Membrane</keyword>
<dbReference type="RefSeq" id="WP_093244009.1">
    <property type="nucleotide sequence ID" value="NZ_FNQF01000005.1"/>
</dbReference>
<dbReference type="InterPro" id="IPR012171">
    <property type="entry name" value="Fatty_acid_desaturase"/>
</dbReference>
<dbReference type="EMBL" id="FNQF01000005">
    <property type="protein sequence ID" value="SEA39479.1"/>
    <property type="molecule type" value="Genomic_DNA"/>
</dbReference>
<evidence type="ECO:0000256" key="1">
    <source>
        <dbReference type="SAM" id="Phobius"/>
    </source>
</evidence>
<keyword evidence="1" id="KW-0812">Transmembrane</keyword>
<name>A0A1H4AU90_9FLAO</name>
<dbReference type="GO" id="GO:0008610">
    <property type="term" value="P:lipid biosynthetic process"/>
    <property type="evidence" value="ECO:0007669"/>
    <property type="project" value="UniProtKB-ARBA"/>
</dbReference>
<dbReference type="CDD" id="cd03506">
    <property type="entry name" value="Delta6-FADS-like"/>
    <property type="match status" value="1"/>
</dbReference>
<dbReference type="GO" id="GO:0016717">
    <property type="term" value="F:oxidoreductase activity, acting on paired donors, with oxidation of a pair of donors resulting in the reduction of molecular oxygen to two molecules of water"/>
    <property type="evidence" value="ECO:0007669"/>
    <property type="project" value="TreeGrafter"/>
</dbReference>
<dbReference type="Pfam" id="PF00487">
    <property type="entry name" value="FA_desaturase"/>
    <property type="match status" value="1"/>
</dbReference>
<dbReference type="AlphaFoldDB" id="A0A1H4AU90"/>
<dbReference type="STRING" id="908615.SAMN05421540_105147"/>
<dbReference type="Proteomes" id="UP000198820">
    <property type="component" value="Unassembled WGS sequence"/>
</dbReference>
<feature type="transmembrane region" description="Helical" evidence="1">
    <location>
        <begin position="164"/>
        <end position="185"/>
    </location>
</feature>
<keyword evidence="4" id="KW-1185">Reference proteome</keyword>
<dbReference type="PIRSF" id="PIRSF015921">
    <property type="entry name" value="FA_sphinglp_des"/>
    <property type="match status" value="1"/>
</dbReference>
<evidence type="ECO:0000313" key="4">
    <source>
        <dbReference type="Proteomes" id="UP000198820"/>
    </source>
</evidence>
<feature type="transmembrane region" description="Helical" evidence="1">
    <location>
        <begin position="67"/>
        <end position="89"/>
    </location>
</feature>
<sequence>MTNPTIKFARKDPHKFFRTLNKRVNSYFKENNIQKTGNWKLHLKAVIMFSLFLTPYFLILFLDISDWWKLLFTVLMGVGMAGVGMNVMHDGNHGVYSKKKWVNKFMGSSIYVLAGNVYNWQVQHNVLHHTYTNIHGHDEDIDAGRIIRFSKHAKWRRFHKFQHIYSVFLYGLLTFNWALTTDFIQTKNYLKRQLSYGKMPSKWKQWSTLAITKSIYITVWLIIPMLIGITWWKVILGFFVMHYTAGLILSVIFQLAHVLEDNEMPMPNEKGEMKNTWAIHQLFTTTNFATKNKIVNWFTGGLNHQVEHHIFPNISHIHYDKIAEIVKETAQEFNLPYNEYETTRSAIKSHFNYLKKLGAQPELAS</sequence>
<evidence type="ECO:0000313" key="3">
    <source>
        <dbReference type="EMBL" id="SEA39479.1"/>
    </source>
</evidence>
<dbReference type="PANTHER" id="PTHR19353:SF19">
    <property type="entry name" value="DELTA(5) FATTY ACID DESATURASE C-RELATED"/>
    <property type="match status" value="1"/>
</dbReference>
<gene>
    <name evidence="3" type="ORF">SAMN05421540_105147</name>
</gene>
<evidence type="ECO:0000259" key="2">
    <source>
        <dbReference type="Pfam" id="PF00487"/>
    </source>
</evidence>
<reference evidence="3 4" key="1">
    <citation type="submission" date="2016-10" db="EMBL/GenBank/DDBJ databases">
        <authorList>
            <person name="de Groot N.N."/>
        </authorList>
    </citation>
    <scope>NUCLEOTIDE SEQUENCE [LARGE SCALE GENOMIC DNA]</scope>
    <source>
        <strain evidence="3 4">DSM 23581</strain>
    </source>
</reference>
<feature type="domain" description="Fatty acid desaturase" evidence="2">
    <location>
        <begin position="66"/>
        <end position="340"/>
    </location>
</feature>
<feature type="transmembrane region" description="Helical" evidence="1">
    <location>
        <begin position="235"/>
        <end position="256"/>
    </location>
</feature>
<proteinExistence type="predicted"/>
<protein>
    <submittedName>
        <fullName evidence="3">Linoleoyl-CoA desaturase</fullName>
    </submittedName>
</protein>